<sequence length="208" mass="22655">MHYLALGDSISIDEYTGVAGGGAASQLAHLIRADPFQDFTVDGWTTAHVLDSLSRVVGVPDVVTLTIGGNDLLASAAAHGRFPPDPATWVTDAEAILFRVEDILQRCDRLWGFHPIIVMNTVYDPTDGDDRYFEEMGMPAHARRGLTAFNDGVRRLARERKALLSDLEPLFHGHGFWSADPWVTEVIEPNLAGAAAIAKRWAALVAHA</sequence>
<reference evidence="2 3" key="1">
    <citation type="journal article" date="2016" name="Nat. Commun.">
        <title>Thousands of microbial genomes shed light on interconnected biogeochemical processes in an aquifer system.</title>
        <authorList>
            <person name="Anantharaman K."/>
            <person name="Brown C.T."/>
            <person name="Hug L.A."/>
            <person name="Sharon I."/>
            <person name="Castelle C.J."/>
            <person name="Probst A.J."/>
            <person name="Thomas B.C."/>
            <person name="Singh A."/>
            <person name="Wilkins M.J."/>
            <person name="Karaoz U."/>
            <person name="Brodie E.L."/>
            <person name="Williams K.H."/>
            <person name="Hubbard S.S."/>
            <person name="Banfield J.F."/>
        </authorList>
    </citation>
    <scope>NUCLEOTIDE SEQUENCE [LARGE SCALE GENOMIC DNA]</scope>
</reference>
<dbReference type="STRING" id="1802399.A3E39_00225"/>
<dbReference type="Pfam" id="PF13472">
    <property type="entry name" value="Lipase_GDSL_2"/>
    <property type="match status" value="1"/>
</dbReference>
<protein>
    <recommendedName>
        <fullName evidence="1">SGNH hydrolase-type esterase domain-containing protein</fullName>
    </recommendedName>
</protein>
<evidence type="ECO:0000313" key="2">
    <source>
        <dbReference type="EMBL" id="OGL78841.1"/>
    </source>
</evidence>
<dbReference type="EMBL" id="MGEH01000023">
    <property type="protein sequence ID" value="OGL78841.1"/>
    <property type="molecule type" value="Genomic_DNA"/>
</dbReference>
<dbReference type="InterPro" id="IPR036514">
    <property type="entry name" value="SGNH_hydro_sf"/>
</dbReference>
<dbReference type="Gene3D" id="3.40.50.1110">
    <property type="entry name" value="SGNH hydrolase"/>
    <property type="match status" value="1"/>
</dbReference>
<dbReference type="Proteomes" id="UP000176603">
    <property type="component" value="Unassembled WGS sequence"/>
</dbReference>
<name>A0A1F7UKN7_9BACT</name>
<evidence type="ECO:0000259" key="1">
    <source>
        <dbReference type="Pfam" id="PF13472"/>
    </source>
</evidence>
<feature type="domain" description="SGNH hydrolase-type esterase" evidence="1">
    <location>
        <begin position="5"/>
        <end position="195"/>
    </location>
</feature>
<organism evidence="2 3">
    <name type="scientific">Candidatus Uhrbacteria bacterium RIFCSPHIGHO2_12_FULL_60_25</name>
    <dbReference type="NCBI Taxonomy" id="1802399"/>
    <lineage>
        <taxon>Bacteria</taxon>
        <taxon>Candidatus Uhriibacteriota</taxon>
    </lineage>
</organism>
<evidence type="ECO:0000313" key="3">
    <source>
        <dbReference type="Proteomes" id="UP000176603"/>
    </source>
</evidence>
<comment type="caution">
    <text evidence="2">The sequence shown here is derived from an EMBL/GenBank/DDBJ whole genome shotgun (WGS) entry which is preliminary data.</text>
</comment>
<gene>
    <name evidence="2" type="ORF">A3E39_00225</name>
</gene>
<proteinExistence type="predicted"/>
<dbReference type="InterPro" id="IPR013830">
    <property type="entry name" value="SGNH_hydro"/>
</dbReference>
<dbReference type="SUPFAM" id="SSF52266">
    <property type="entry name" value="SGNH hydrolase"/>
    <property type="match status" value="1"/>
</dbReference>
<accession>A0A1F7UKN7</accession>
<dbReference type="AlphaFoldDB" id="A0A1F7UKN7"/>